<reference evidence="2 3" key="1">
    <citation type="journal article" date="2016" name="Nat. Commun.">
        <title>Thousands of microbial genomes shed light on interconnected biogeochemical processes in an aquifer system.</title>
        <authorList>
            <person name="Anantharaman K."/>
            <person name="Brown C.T."/>
            <person name="Hug L.A."/>
            <person name="Sharon I."/>
            <person name="Castelle C.J."/>
            <person name="Probst A.J."/>
            <person name="Thomas B.C."/>
            <person name="Singh A."/>
            <person name="Wilkins M.J."/>
            <person name="Karaoz U."/>
            <person name="Brodie E.L."/>
            <person name="Williams K.H."/>
            <person name="Hubbard S.S."/>
            <person name="Banfield J.F."/>
        </authorList>
    </citation>
    <scope>NUCLEOTIDE SEQUENCE [LARGE SCALE GENOMIC DNA]</scope>
</reference>
<keyword evidence="1" id="KW-0812">Transmembrane</keyword>
<evidence type="ECO:0000256" key="1">
    <source>
        <dbReference type="SAM" id="Phobius"/>
    </source>
</evidence>
<feature type="transmembrane region" description="Helical" evidence="1">
    <location>
        <begin position="21"/>
        <end position="42"/>
    </location>
</feature>
<protein>
    <submittedName>
        <fullName evidence="2">Uncharacterized protein</fullName>
    </submittedName>
</protein>
<sequence length="67" mass="6402">MKLPPGNTSFLSIVSLRQIPGLAGVGVGVSVGVLVGGAGVFVGGTGVLVGDGPGVSVGPLPPLSWHL</sequence>
<dbReference type="AlphaFoldDB" id="A0A1F6BK21"/>
<evidence type="ECO:0000313" key="2">
    <source>
        <dbReference type="EMBL" id="OGG37203.1"/>
    </source>
</evidence>
<dbReference type="EMBL" id="MFJU01000004">
    <property type="protein sequence ID" value="OGG37203.1"/>
    <property type="molecule type" value="Genomic_DNA"/>
</dbReference>
<evidence type="ECO:0000313" key="3">
    <source>
        <dbReference type="Proteomes" id="UP000176228"/>
    </source>
</evidence>
<name>A0A1F6BK21_9BACT</name>
<proteinExistence type="predicted"/>
<dbReference type="Proteomes" id="UP000176228">
    <property type="component" value="Unassembled WGS sequence"/>
</dbReference>
<keyword evidence="1" id="KW-0472">Membrane</keyword>
<keyword evidence="1" id="KW-1133">Transmembrane helix</keyword>
<accession>A0A1F6BK21</accession>
<gene>
    <name evidence="2" type="ORF">A2968_05210</name>
</gene>
<organism evidence="2 3">
    <name type="scientific">Candidatus Gottesmanbacteria bacterium RIFCSPLOWO2_01_FULL_42_22</name>
    <dbReference type="NCBI Taxonomy" id="1798391"/>
    <lineage>
        <taxon>Bacteria</taxon>
        <taxon>Candidatus Gottesmaniibacteriota</taxon>
    </lineage>
</organism>
<comment type="caution">
    <text evidence="2">The sequence shown here is derived from an EMBL/GenBank/DDBJ whole genome shotgun (WGS) entry which is preliminary data.</text>
</comment>